<evidence type="ECO:0000313" key="6">
    <source>
        <dbReference type="EMBL" id="PSW26128.1"/>
    </source>
</evidence>
<dbReference type="Pfam" id="PF13682">
    <property type="entry name" value="CZB"/>
    <property type="match status" value="1"/>
</dbReference>
<evidence type="ECO:0000259" key="5">
    <source>
        <dbReference type="PROSITE" id="PS50111"/>
    </source>
</evidence>
<dbReference type="Proteomes" id="UP000240481">
    <property type="component" value="Unassembled WGS sequence"/>
</dbReference>
<evidence type="ECO:0000256" key="4">
    <source>
        <dbReference type="SAM" id="Coils"/>
    </source>
</evidence>
<organism evidence="6 7">
    <name type="scientific">Photobacterium swingsii</name>
    <dbReference type="NCBI Taxonomy" id="680026"/>
    <lineage>
        <taxon>Bacteria</taxon>
        <taxon>Pseudomonadati</taxon>
        <taxon>Pseudomonadota</taxon>
        <taxon>Gammaproteobacteria</taxon>
        <taxon>Vibrionales</taxon>
        <taxon>Vibrionaceae</taxon>
        <taxon>Photobacterium</taxon>
    </lineage>
</organism>
<protein>
    <recommendedName>
        <fullName evidence="5">Methyl-accepting transducer domain-containing protein</fullName>
    </recommendedName>
</protein>
<dbReference type="OrthoDB" id="9808588at2"/>
<gene>
    <name evidence="6" type="ORF">C9I94_06195</name>
</gene>
<reference evidence="6 7" key="1">
    <citation type="submission" date="2018-01" db="EMBL/GenBank/DDBJ databases">
        <title>Whole genome sequencing of Histamine producing bacteria.</title>
        <authorList>
            <person name="Butler K."/>
        </authorList>
    </citation>
    <scope>NUCLEOTIDE SEQUENCE [LARGE SCALE GENOMIC DNA]</scope>
    <source>
        <strain evidence="6 7">DSM 24669</strain>
    </source>
</reference>
<comment type="subcellular location">
    <subcellularLocation>
        <location evidence="1">Membrane</location>
    </subcellularLocation>
</comment>
<evidence type="ECO:0000313" key="7">
    <source>
        <dbReference type="Proteomes" id="UP000240481"/>
    </source>
</evidence>
<dbReference type="GO" id="GO:0016020">
    <property type="term" value="C:membrane"/>
    <property type="evidence" value="ECO:0007669"/>
    <property type="project" value="UniProtKB-SubCell"/>
</dbReference>
<comment type="caution">
    <text evidence="6">The sequence shown here is derived from an EMBL/GenBank/DDBJ whole genome shotgun (WGS) entry which is preliminary data.</text>
</comment>
<dbReference type="GO" id="GO:0007165">
    <property type="term" value="P:signal transduction"/>
    <property type="evidence" value="ECO:0007669"/>
    <property type="project" value="UniProtKB-KW"/>
</dbReference>
<dbReference type="PANTHER" id="PTHR32089">
    <property type="entry name" value="METHYL-ACCEPTING CHEMOTAXIS PROTEIN MCPB"/>
    <property type="match status" value="1"/>
</dbReference>
<dbReference type="Gene3D" id="6.10.250.3200">
    <property type="match status" value="1"/>
</dbReference>
<evidence type="ECO:0000256" key="1">
    <source>
        <dbReference type="ARBA" id="ARBA00004370"/>
    </source>
</evidence>
<sequence>MFNFACFKKNDETDTQLTALESKLAEQQRTNDELEKELINQQNTLSAQQESVVMQREFTNQLLHSVSPLEHIRGNIANAAENLKLYLEQHVTENRDGIAILNVFRETLNQLITQINMSGDSLEALKGNSEDIGKFIVTINNVSEQTNLLALNAAIEAARAGEHGRGFAVVADEVRKLAQNASEAASQIQNVVGEISNNTQSCSQSAEFIETQCSQLHNEIEELVNIVTLLIEKSDELHRLVDESYSSIFLRLVQIDHVVWKINIYQRIHNREFANTDVVDHHQCRLGSWYYQGAGKQLFTSCRSYQLLEKPHAEVHTYGRKALKAFAEGNDSEGMAFMASMETAADTVIALLNDLEGEMAKVKQQ</sequence>
<feature type="coiled-coil region" evidence="4">
    <location>
        <begin position="10"/>
        <end position="89"/>
    </location>
</feature>
<dbReference type="SUPFAM" id="SSF58104">
    <property type="entry name" value="Methyl-accepting chemotaxis protein (MCP) signaling domain"/>
    <property type="match status" value="1"/>
</dbReference>
<dbReference type="AlphaFoldDB" id="A0A0J8V6A1"/>
<dbReference type="SMART" id="SM00283">
    <property type="entry name" value="MA"/>
    <property type="match status" value="1"/>
</dbReference>
<keyword evidence="7" id="KW-1185">Reference proteome</keyword>
<keyword evidence="4" id="KW-0175">Coiled coil</keyword>
<dbReference type="STRING" id="680026.AB733_22205"/>
<dbReference type="Pfam" id="PF00015">
    <property type="entry name" value="MCPsignal"/>
    <property type="match status" value="1"/>
</dbReference>
<dbReference type="RefSeq" id="WP_048900752.1">
    <property type="nucleotide sequence ID" value="NZ_AP024852.1"/>
</dbReference>
<dbReference type="InterPro" id="IPR025991">
    <property type="entry name" value="Chemoreceptor_zinc-bind_dom"/>
</dbReference>
<dbReference type="GO" id="GO:0006935">
    <property type="term" value="P:chemotaxis"/>
    <property type="evidence" value="ECO:0007669"/>
    <property type="project" value="UniProtKB-ARBA"/>
</dbReference>
<name>A0A0J8V6A1_9GAMM</name>
<dbReference type="Gene3D" id="1.20.120.30">
    <property type="entry name" value="Aspartate receptor, ligand-binding domain"/>
    <property type="match status" value="1"/>
</dbReference>
<dbReference type="PANTHER" id="PTHR32089:SF112">
    <property type="entry name" value="LYSOZYME-LIKE PROTEIN-RELATED"/>
    <property type="match status" value="1"/>
</dbReference>
<dbReference type="EMBL" id="PYLZ01000002">
    <property type="protein sequence ID" value="PSW26128.1"/>
    <property type="molecule type" value="Genomic_DNA"/>
</dbReference>
<proteinExistence type="predicted"/>
<evidence type="ECO:0000256" key="2">
    <source>
        <dbReference type="ARBA" id="ARBA00023224"/>
    </source>
</evidence>
<keyword evidence="2 3" id="KW-0807">Transducer</keyword>
<dbReference type="InterPro" id="IPR004089">
    <property type="entry name" value="MCPsignal_dom"/>
</dbReference>
<dbReference type="PROSITE" id="PS50111">
    <property type="entry name" value="CHEMOTAXIS_TRANSDUC_2"/>
    <property type="match status" value="1"/>
</dbReference>
<accession>A0A0J8V6A1</accession>
<feature type="domain" description="Methyl-accepting transducer" evidence="5">
    <location>
        <begin position="55"/>
        <end position="259"/>
    </location>
</feature>
<evidence type="ECO:0000256" key="3">
    <source>
        <dbReference type="PROSITE-ProRule" id="PRU00284"/>
    </source>
</evidence>